<protein>
    <submittedName>
        <fullName evidence="2">Uncharacterized protein</fullName>
    </submittedName>
</protein>
<accession>A0ABQ1YID1</accession>
<gene>
    <name evidence="2" type="ORF">GCM10008013_28660</name>
</gene>
<evidence type="ECO:0000256" key="1">
    <source>
        <dbReference type="SAM" id="Phobius"/>
    </source>
</evidence>
<proteinExistence type="predicted"/>
<dbReference type="EMBL" id="BMFT01000001">
    <property type="protein sequence ID" value="GGH27306.1"/>
    <property type="molecule type" value="Genomic_DNA"/>
</dbReference>
<name>A0ABQ1YID1_9BACL</name>
<reference evidence="3" key="1">
    <citation type="journal article" date="2019" name="Int. J. Syst. Evol. Microbiol.">
        <title>The Global Catalogue of Microorganisms (GCM) 10K type strain sequencing project: providing services to taxonomists for standard genome sequencing and annotation.</title>
        <authorList>
            <consortium name="The Broad Institute Genomics Platform"/>
            <consortium name="The Broad Institute Genome Sequencing Center for Infectious Disease"/>
            <person name="Wu L."/>
            <person name="Ma J."/>
        </authorList>
    </citation>
    <scope>NUCLEOTIDE SEQUENCE [LARGE SCALE GENOMIC DNA]</scope>
    <source>
        <strain evidence="3">CGMCC 1.12769</strain>
    </source>
</reference>
<dbReference type="InterPro" id="IPR018682">
    <property type="entry name" value="DUF2167_membr"/>
</dbReference>
<organism evidence="2 3">
    <name type="scientific">Paenibacillus segetis</name>
    <dbReference type="NCBI Taxonomy" id="1325360"/>
    <lineage>
        <taxon>Bacteria</taxon>
        <taxon>Bacillati</taxon>
        <taxon>Bacillota</taxon>
        <taxon>Bacilli</taxon>
        <taxon>Bacillales</taxon>
        <taxon>Paenibacillaceae</taxon>
        <taxon>Paenibacillus</taxon>
    </lineage>
</organism>
<keyword evidence="1" id="KW-0472">Membrane</keyword>
<comment type="caution">
    <text evidence="2">The sequence shown here is derived from an EMBL/GenBank/DDBJ whole genome shotgun (WGS) entry which is preliminary data.</text>
</comment>
<feature type="transmembrane region" description="Helical" evidence="1">
    <location>
        <begin position="266"/>
        <end position="285"/>
    </location>
</feature>
<keyword evidence="1" id="KW-1133">Transmembrane helix</keyword>
<evidence type="ECO:0000313" key="2">
    <source>
        <dbReference type="EMBL" id="GGH27306.1"/>
    </source>
</evidence>
<dbReference type="Proteomes" id="UP000659344">
    <property type="component" value="Unassembled WGS sequence"/>
</dbReference>
<dbReference type="Pfam" id="PF09935">
    <property type="entry name" value="DUF2167"/>
    <property type="match status" value="1"/>
</dbReference>
<keyword evidence="1" id="KW-0812">Transmembrane</keyword>
<keyword evidence="3" id="KW-1185">Reference proteome</keyword>
<sequence>MKVLKNIILFFFFFCLINTNLSIIHADYDPDDYQWVEGGHKIEFGNKLADITLPSKFLFLPTDELIRFQKENGNIPSGYEVGSVHPVNLEENWLVVFEYYPVGYVSDLDYLHINDESLLTDYIIGTTQSNKDRGVNKEVEIIGWKDKPSYNPKRHELTYSLFFRDAFGKTQINYFVRLLSRNGYMSATLVTDVTRFDDDLQTMKETILPFIEWKEDEKYDAYNQSKDGKPKLNIAELVKQSLGIEKTINSDEKENKHSNSNSISRIIILSVIISIILIIVIKYRVLLKRKN</sequence>
<dbReference type="RefSeq" id="WP_188539845.1">
    <property type="nucleotide sequence ID" value="NZ_BMFT01000001.1"/>
</dbReference>
<evidence type="ECO:0000313" key="3">
    <source>
        <dbReference type="Proteomes" id="UP000659344"/>
    </source>
</evidence>